<evidence type="ECO:0000313" key="3">
    <source>
        <dbReference type="Proteomes" id="UP000464178"/>
    </source>
</evidence>
<keyword evidence="1" id="KW-0812">Transmembrane</keyword>
<proteinExistence type="predicted"/>
<dbReference type="AlphaFoldDB" id="A0A6P2D1Q5"/>
<evidence type="ECO:0000256" key="1">
    <source>
        <dbReference type="SAM" id="Phobius"/>
    </source>
</evidence>
<accession>A0A6P2D1Q5</accession>
<keyword evidence="1" id="KW-0472">Membrane</keyword>
<evidence type="ECO:0000313" key="2">
    <source>
        <dbReference type="EMBL" id="VTR93320.1"/>
    </source>
</evidence>
<sequence>MRTVWRVLAVLVALGSVGALALSWLGMMFSFSDYADPDHAPADRFVFRLVACAGLLGLVGSILVLWCTRRSASRGWHPGTHK</sequence>
<dbReference type="KEGG" id="gms:SOIL9_43940"/>
<keyword evidence="1" id="KW-1133">Transmembrane helix</keyword>
<dbReference type="Proteomes" id="UP000464178">
    <property type="component" value="Chromosome"/>
</dbReference>
<dbReference type="EMBL" id="LR593886">
    <property type="protein sequence ID" value="VTR93320.1"/>
    <property type="molecule type" value="Genomic_DNA"/>
</dbReference>
<organism evidence="2 3">
    <name type="scientific">Gemmata massiliana</name>
    <dbReference type="NCBI Taxonomy" id="1210884"/>
    <lineage>
        <taxon>Bacteria</taxon>
        <taxon>Pseudomonadati</taxon>
        <taxon>Planctomycetota</taxon>
        <taxon>Planctomycetia</taxon>
        <taxon>Gemmatales</taxon>
        <taxon>Gemmataceae</taxon>
        <taxon>Gemmata</taxon>
    </lineage>
</organism>
<name>A0A6P2D1Q5_9BACT</name>
<protein>
    <submittedName>
        <fullName evidence="2">Uncharacterized protein</fullName>
    </submittedName>
</protein>
<gene>
    <name evidence="2" type="ORF">SOIL9_43940</name>
</gene>
<feature type="transmembrane region" description="Helical" evidence="1">
    <location>
        <begin position="45"/>
        <end position="67"/>
    </location>
</feature>
<dbReference type="RefSeq" id="WP_162668066.1">
    <property type="nucleotide sequence ID" value="NZ_LR593886.1"/>
</dbReference>
<keyword evidence="3" id="KW-1185">Reference proteome</keyword>
<reference evidence="2 3" key="1">
    <citation type="submission" date="2019-05" db="EMBL/GenBank/DDBJ databases">
        <authorList>
            <consortium name="Science for Life Laboratories"/>
        </authorList>
    </citation>
    <scope>NUCLEOTIDE SEQUENCE [LARGE SCALE GENOMIC DNA]</scope>
    <source>
        <strain evidence="2">Soil9</strain>
    </source>
</reference>